<keyword evidence="3" id="KW-1185">Reference proteome</keyword>
<protein>
    <submittedName>
        <fullName evidence="2">Phytol kinase</fullName>
    </submittedName>
</protein>
<dbReference type="Proteomes" id="UP000019109">
    <property type="component" value="Unassembled WGS sequence"/>
</dbReference>
<dbReference type="PANTHER" id="PTHR31303:SF1">
    <property type="entry name" value="CTP-DEPENDENT DIACYLGLYCEROL KINASE 1"/>
    <property type="match status" value="1"/>
</dbReference>
<accession>W4V7W6</accession>
<feature type="transmembrane region" description="Helical" evidence="1">
    <location>
        <begin position="36"/>
        <end position="54"/>
    </location>
</feature>
<keyword evidence="1" id="KW-0812">Transmembrane</keyword>
<feature type="transmembrane region" description="Helical" evidence="1">
    <location>
        <begin position="217"/>
        <end position="235"/>
    </location>
</feature>
<feature type="transmembrane region" description="Helical" evidence="1">
    <location>
        <begin position="165"/>
        <end position="182"/>
    </location>
</feature>
<keyword evidence="2" id="KW-0418">Kinase</keyword>
<organism evidence="2 3">
    <name type="scientific">Acetivibrio straminisolvens JCM 21531</name>
    <dbReference type="NCBI Taxonomy" id="1294263"/>
    <lineage>
        <taxon>Bacteria</taxon>
        <taxon>Bacillati</taxon>
        <taxon>Bacillota</taxon>
        <taxon>Clostridia</taxon>
        <taxon>Eubacteriales</taxon>
        <taxon>Oscillospiraceae</taxon>
        <taxon>Acetivibrio</taxon>
    </lineage>
</organism>
<evidence type="ECO:0000256" key="1">
    <source>
        <dbReference type="SAM" id="Phobius"/>
    </source>
</evidence>
<keyword evidence="1" id="KW-1133">Transmembrane helix</keyword>
<dbReference type="AlphaFoldDB" id="W4V7W6"/>
<sequence length="236" mass="26201">MFLEFIKGYGMLLSYFAVCASSALVLRRFVPMPDELFRKILHMILLGSIFGWIYAFETWWVSAIAAIVFILMVFPILAFAERIPGYSKLLIERKKGEIKRSLIVVFVMFAILICLCWGWLGERYLVLASVLAWGLGDAAAALVGKRFGRHFIRGRLVEGCKSLEGTFAMFVVSFISVMIVLMVHGKVVRYACIPISAATSAVCAVVELYTKNGMDTLTCPLAAAAVLIPLVQLWGV</sequence>
<proteinExistence type="predicted"/>
<evidence type="ECO:0000313" key="2">
    <source>
        <dbReference type="EMBL" id="GAE88839.1"/>
    </source>
</evidence>
<name>W4V7W6_9FIRM</name>
<dbReference type="EMBL" id="BAVR01000025">
    <property type="protein sequence ID" value="GAE88839.1"/>
    <property type="molecule type" value="Genomic_DNA"/>
</dbReference>
<feature type="transmembrane region" description="Helical" evidence="1">
    <location>
        <begin position="12"/>
        <end position="29"/>
    </location>
</feature>
<dbReference type="GO" id="GO:0004143">
    <property type="term" value="F:ATP-dependent diacylglycerol kinase activity"/>
    <property type="evidence" value="ECO:0007669"/>
    <property type="project" value="InterPro"/>
</dbReference>
<evidence type="ECO:0000313" key="3">
    <source>
        <dbReference type="Proteomes" id="UP000019109"/>
    </source>
</evidence>
<dbReference type="OrthoDB" id="2000724at2"/>
<dbReference type="PANTHER" id="PTHR31303">
    <property type="entry name" value="CTP-DEPENDENT DIACYLGLYCEROL KINASE 1"/>
    <property type="match status" value="1"/>
</dbReference>
<reference evidence="2" key="1">
    <citation type="journal article" date="2014" name="Genome Announc.">
        <title>Draft Genome Sequence of Clostridium straminisolvens Strain JCM 21531T, Isolated from a Cellulose-Degrading Bacterial Community.</title>
        <authorList>
            <person name="Yuki M."/>
            <person name="Oshima K."/>
            <person name="Suda W."/>
            <person name="Sakamoto M."/>
            <person name="Kitamura K."/>
            <person name="Iida T."/>
            <person name="Hattori M."/>
            <person name="Ohkuma M."/>
        </authorList>
    </citation>
    <scope>NUCLEOTIDE SEQUENCE [LARGE SCALE GENOMIC DNA]</scope>
    <source>
        <strain evidence="2">JCM 21531</strain>
    </source>
</reference>
<comment type="caution">
    <text evidence="2">The sequence shown here is derived from an EMBL/GenBank/DDBJ whole genome shotgun (WGS) entry which is preliminary data.</text>
</comment>
<keyword evidence="2" id="KW-0808">Transferase</keyword>
<feature type="transmembrane region" description="Helical" evidence="1">
    <location>
        <begin position="126"/>
        <end position="144"/>
    </location>
</feature>
<dbReference type="RefSeq" id="WP_038288986.1">
    <property type="nucleotide sequence ID" value="NZ_BAVR01000025.1"/>
</dbReference>
<feature type="transmembrane region" description="Helical" evidence="1">
    <location>
        <begin position="101"/>
        <end position="120"/>
    </location>
</feature>
<keyword evidence="1" id="KW-0472">Membrane</keyword>
<dbReference type="STRING" id="1294263.JCM21531_2317"/>
<feature type="transmembrane region" description="Helical" evidence="1">
    <location>
        <begin position="188"/>
        <end position="210"/>
    </location>
</feature>
<feature type="transmembrane region" description="Helical" evidence="1">
    <location>
        <begin position="60"/>
        <end position="80"/>
    </location>
</feature>
<gene>
    <name evidence="2" type="ORF">JCM21531_2317</name>
</gene>
<dbReference type="InterPro" id="IPR037997">
    <property type="entry name" value="Dgk1-like"/>
</dbReference>